<reference evidence="2" key="2">
    <citation type="submission" date="2020-09" db="EMBL/GenBank/DDBJ databases">
        <authorList>
            <person name="Sun Q."/>
            <person name="Zhou Y."/>
        </authorList>
    </citation>
    <scope>NUCLEOTIDE SEQUENCE</scope>
    <source>
        <strain evidence="2">CGMCC 1.12921</strain>
    </source>
</reference>
<name>A0A8J2V3C9_9PROT</name>
<dbReference type="InterPro" id="IPR049625">
    <property type="entry name" value="Glyco_transf_61_cat"/>
</dbReference>
<comment type="caution">
    <text evidence="2">The sequence shown here is derived from an EMBL/GenBank/DDBJ whole genome shotgun (WGS) entry which is preliminary data.</text>
</comment>
<feature type="domain" description="Glycosyltransferase 61 catalytic" evidence="1">
    <location>
        <begin position="170"/>
        <end position="338"/>
    </location>
</feature>
<sequence>MAETSLKTGMANLPTVDTIQALLSSPDDAVLVRKPETTFECRKPVRIYNFNYDNQIANAAGAPRVAQMDHWEDETLQLPPLTVSCLHDARIMGGRIGSRSGTRHRDGQLLLTRKQQLVPNSFAIMDGGYTLPESYVLGSTLEEPFELQCPEPEGRLEGTYFHLGSIHNHFGHFLLEGLTRLWALELLEAAGQDCRFIMYEGQLQPYQEEILALAGVDADRIVHAPHATTVERLIVADPAYRTHRWVRKEQDRVWDRIASGIPAEEDPQRKIFLSRARTTDRPLENNDEVEALFAAAGYDIVSPETMSPTDQIAMVRQCRSLAGCVGSQMYLAGFQPKGGRNVILAPKNFYLKDDALISHFRHHRLSVIFGDYIDLSAPKPERSWTCPTEDIQRCLELHSKRD</sequence>
<dbReference type="Pfam" id="PF04577">
    <property type="entry name" value="Glyco_transf_61"/>
    <property type="match status" value="1"/>
</dbReference>
<dbReference type="RefSeq" id="WP_188158173.1">
    <property type="nucleotide sequence ID" value="NZ_BMGH01000001.1"/>
</dbReference>
<keyword evidence="3" id="KW-1185">Reference proteome</keyword>
<evidence type="ECO:0000313" key="3">
    <source>
        <dbReference type="Proteomes" id="UP000613582"/>
    </source>
</evidence>
<reference evidence="2" key="1">
    <citation type="journal article" date="2014" name="Int. J. Syst. Evol. Microbiol.">
        <title>Complete genome sequence of Corynebacterium casei LMG S-19264T (=DSM 44701T), isolated from a smear-ripened cheese.</title>
        <authorList>
            <consortium name="US DOE Joint Genome Institute (JGI-PGF)"/>
            <person name="Walter F."/>
            <person name="Albersmeier A."/>
            <person name="Kalinowski J."/>
            <person name="Ruckert C."/>
        </authorList>
    </citation>
    <scope>NUCLEOTIDE SEQUENCE</scope>
    <source>
        <strain evidence="2">CGMCC 1.12921</strain>
    </source>
</reference>
<proteinExistence type="predicted"/>
<evidence type="ECO:0000259" key="1">
    <source>
        <dbReference type="Pfam" id="PF04577"/>
    </source>
</evidence>
<organism evidence="2 3">
    <name type="scientific">Aquisalinus flavus</name>
    <dbReference type="NCBI Taxonomy" id="1526572"/>
    <lineage>
        <taxon>Bacteria</taxon>
        <taxon>Pseudomonadati</taxon>
        <taxon>Pseudomonadota</taxon>
        <taxon>Alphaproteobacteria</taxon>
        <taxon>Parvularculales</taxon>
        <taxon>Parvularculaceae</taxon>
        <taxon>Aquisalinus</taxon>
    </lineage>
</organism>
<dbReference type="GO" id="GO:0016757">
    <property type="term" value="F:glycosyltransferase activity"/>
    <property type="evidence" value="ECO:0007669"/>
    <property type="project" value="InterPro"/>
</dbReference>
<dbReference type="Proteomes" id="UP000613582">
    <property type="component" value="Unassembled WGS sequence"/>
</dbReference>
<dbReference type="EMBL" id="BMGH01000001">
    <property type="protein sequence ID" value="GGD14537.1"/>
    <property type="molecule type" value="Genomic_DNA"/>
</dbReference>
<gene>
    <name evidence="2" type="ORF">GCM10011342_24170</name>
</gene>
<protein>
    <recommendedName>
        <fullName evidence="1">Glycosyltransferase 61 catalytic domain-containing protein</fullName>
    </recommendedName>
</protein>
<evidence type="ECO:0000313" key="2">
    <source>
        <dbReference type="EMBL" id="GGD14537.1"/>
    </source>
</evidence>
<accession>A0A8J2V3C9</accession>
<dbReference type="AlphaFoldDB" id="A0A8J2V3C9"/>